<keyword evidence="8" id="KW-1278">Translocase</keyword>
<name>I4C7N0_DESTA</name>
<dbReference type="InterPro" id="IPR037225">
    <property type="entry name" value="Nuo51_FMN-bd_sf"/>
</dbReference>
<dbReference type="HOGENOM" id="CLU_010808_6_0_7"/>
<evidence type="ECO:0000313" key="10">
    <source>
        <dbReference type="EMBL" id="AFM25571.1"/>
    </source>
</evidence>
<reference evidence="11" key="1">
    <citation type="submission" date="2012-06" db="EMBL/GenBank/DDBJ databases">
        <title>Complete sequence of chromosome of Desulfomonile tiedjei DSM 6799.</title>
        <authorList>
            <person name="Lucas S."/>
            <person name="Copeland A."/>
            <person name="Lapidus A."/>
            <person name="Glavina del Rio T."/>
            <person name="Dalin E."/>
            <person name="Tice H."/>
            <person name="Bruce D."/>
            <person name="Goodwin L."/>
            <person name="Pitluck S."/>
            <person name="Peters L."/>
            <person name="Ovchinnikova G."/>
            <person name="Zeytun A."/>
            <person name="Lu M."/>
            <person name="Kyrpides N."/>
            <person name="Mavromatis K."/>
            <person name="Ivanova N."/>
            <person name="Brettin T."/>
            <person name="Detter J.C."/>
            <person name="Han C."/>
            <person name="Larimer F."/>
            <person name="Land M."/>
            <person name="Hauser L."/>
            <person name="Markowitz V."/>
            <person name="Cheng J.-F."/>
            <person name="Hugenholtz P."/>
            <person name="Woyke T."/>
            <person name="Wu D."/>
            <person name="Spring S."/>
            <person name="Schroeder M."/>
            <person name="Brambilla E."/>
            <person name="Klenk H.-P."/>
            <person name="Eisen J.A."/>
        </authorList>
    </citation>
    <scope>NUCLEOTIDE SEQUENCE [LARGE SCALE GENOMIC DNA]</scope>
    <source>
        <strain evidence="11">ATCC 49306 / DSM 6799 / DCB-1</strain>
    </source>
</reference>
<dbReference type="GO" id="GO:0046872">
    <property type="term" value="F:metal ion binding"/>
    <property type="evidence" value="ECO:0007669"/>
    <property type="project" value="UniProtKB-KW"/>
</dbReference>
<evidence type="ECO:0000256" key="4">
    <source>
        <dbReference type="ARBA" id="ARBA00022737"/>
    </source>
</evidence>
<dbReference type="InterPro" id="IPR017896">
    <property type="entry name" value="4Fe4S_Fe-S-bd"/>
</dbReference>
<keyword evidence="7 8" id="KW-0411">Iron-sulfur</keyword>
<evidence type="ECO:0000313" key="11">
    <source>
        <dbReference type="Proteomes" id="UP000006055"/>
    </source>
</evidence>
<comment type="similarity">
    <text evidence="8">Belongs to the 4Fe4S bacterial-type ferredoxin family. RnfC subfamily.</text>
</comment>
<accession>I4C7N0</accession>
<keyword evidence="6 8" id="KW-0408">Iron</keyword>
<evidence type="ECO:0000256" key="1">
    <source>
        <dbReference type="ARBA" id="ARBA00022448"/>
    </source>
</evidence>
<dbReference type="RefSeq" id="WP_014810708.1">
    <property type="nucleotide sequence ID" value="NC_018025.1"/>
</dbReference>
<dbReference type="OrthoDB" id="9767754at2"/>
<feature type="binding site" evidence="8">
    <location>
        <position position="369"/>
    </location>
    <ligand>
        <name>[4Fe-4S] cluster</name>
        <dbReference type="ChEBI" id="CHEBI:49883"/>
        <label>1</label>
    </ligand>
</feature>
<comment type="subunit">
    <text evidence="8">The complex is composed of six subunits: RnfA, RnfB, RnfC, RnfD, RnfE and RnfG.</text>
</comment>
<feature type="binding site" evidence="8">
    <location>
        <position position="415"/>
    </location>
    <ligand>
        <name>[4Fe-4S] cluster</name>
        <dbReference type="ChEBI" id="CHEBI:49883"/>
        <label>1</label>
    </ligand>
</feature>
<keyword evidence="8" id="KW-1003">Cell membrane</keyword>
<feature type="domain" description="4Fe-4S ferredoxin-type" evidence="9">
    <location>
        <begin position="356"/>
        <end position="386"/>
    </location>
</feature>
<evidence type="ECO:0000256" key="3">
    <source>
        <dbReference type="ARBA" id="ARBA00022723"/>
    </source>
</evidence>
<comment type="subcellular location">
    <subcellularLocation>
        <location evidence="8">Cell inner membrane</location>
        <topology evidence="8">Peripheral membrane protein</topology>
    </subcellularLocation>
</comment>
<evidence type="ECO:0000256" key="2">
    <source>
        <dbReference type="ARBA" id="ARBA00022485"/>
    </source>
</evidence>
<dbReference type="PANTHER" id="PTHR43034">
    <property type="entry name" value="ION-TRANSLOCATING OXIDOREDUCTASE COMPLEX SUBUNIT C"/>
    <property type="match status" value="1"/>
</dbReference>
<comment type="function">
    <text evidence="8">Part of a membrane-bound complex that couples electron transfer with translocation of ions across the membrane.</text>
</comment>
<dbReference type="eggNOG" id="COG4656">
    <property type="taxonomic scope" value="Bacteria"/>
</dbReference>
<feature type="binding site" evidence="8">
    <location>
        <position position="372"/>
    </location>
    <ligand>
        <name>[4Fe-4S] cluster</name>
        <dbReference type="ChEBI" id="CHEBI:49883"/>
        <label>1</label>
    </ligand>
</feature>
<dbReference type="Pfam" id="PF01512">
    <property type="entry name" value="Complex1_51K"/>
    <property type="match status" value="1"/>
</dbReference>
<dbReference type="Proteomes" id="UP000006055">
    <property type="component" value="Chromosome"/>
</dbReference>
<dbReference type="PROSITE" id="PS51379">
    <property type="entry name" value="4FE4S_FER_2"/>
    <property type="match status" value="1"/>
</dbReference>
<keyword evidence="8" id="KW-0472">Membrane</keyword>
<dbReference type="Gene3D" id="3.40.50.11540">
    <property type="entry name" value="NADH-ubiquinone oxidoreductase 51kDa subunit"/>
    <property type="match status" value="1"/>
</dbReference>
<feature type="binding site" evidence="8">
    <location>
        <position position="366"/>
    </location>
    <ligand>
        <name>[4Fe-4S] cluster</name>
        <dbReference type="ChEBI" id="CHEBI:49883"/>
        <label>1</label>
    </ligand>
</feature>
<keyword evidence="3 8" id="KW-0479">Metal-binding</keyword>
<dbReference type="InterPro" id="IPR017900">
    <property type="entry name" value="4Fe4S_Fe_S_CS"/>
</dbReference>
<dbReference type="EC" id="7.-.-.-" evidence="8"/>
<dbReference type="HAMAP" id="MF_00461">
    <property type="entry name" value="RsxC_RnfC"/>
    <property type="match status" value="1"/>
</dbReference>
<dbReference type="GO" id="GO:0051539">
    <property type="term" value="F:4 iron, 4 sulfur cluster binding"/>
    <property type="evidence" value="ECO:0007669"/>
    <property type="project" value="UniProtKB-KW"/>
</dbReference>
<keyword evidence="1 8" id="KW-0813">Transport</keyword>
<dbReference type="SUPFAM" id="SSF142019">
    <property type="entry name" value="Nqo1 FMN-binding domain-like"/>
    <property type="match status" value="1"/>
</dbReference>
<protein>
    <recommendedName>
        <fullName evidence="8">Ion-translocating oxidoreductase complex subunit C</fullName>
        <ecNumber evidence="8">7.-.-.-</ecNumber>
    </recommendedName>
    <alternativeName>
        <fullName evidence="8">Rnf electron transport complex subunit C</fullName>
    </alternativeName>
</protein>
<feature type="binding site" evidence="8">
    <location>
        <position position="411"/>
    </location>
    <ligand>
        <name>[4Fe-4S] cluster</name>
        <dbReference type="ChEBI" id="CHEBI:49883"/>
        <label>2</label>
    </ligand>
</feature>
<feature type="binding site" evidence="8">
    <location>
        <position position="376"/>
    </location>
    <ligand>
        <name>[4Fe-4S] cluster</name>
        <dbReference type="ChEBI" id="CHEBI:49883"/>
        <label>2</label>
    </ligand>
</feature>
<dbReference type="GO" id="GO:0022900">
    <property type="term" value="P:electron transport chain"/>
    <property type="evidence" value="ECO:0007669"/>
    <property type="project" value="UniProtKB-UniRule"/>
</dbReference>
<evidence type="ECO:0000256" key="5">
    <source>
        <dbReference type="ARBA" id="ARBA00022982"/>
    </source>
</evidence>
<sequence length="436" mass="46879">MAGNTFPKGGIHPEEHKELTEHLSIEEMPAPAQVVLPLSMHFGAPAKPVVKKKQEVAEGEVIATVEKALGATIHSSVTGTVRAIESRPHPTMVRCDAVIIDRDPSAAPRRYEPEDWEKLTREQLLARVKDAGIVGLGGAGFPTHVKLSPPPTAKVDTLVLNGAECEPYLTTDHRLMLEHPEKVVEGTKVLLKILGIKKAVIGIELNKADAINVMTKAAQKASKEIAVQGMQVKYPQGSEKQLIYSLTHRSVPGGGLPFDVGVIVQNISTTLAVFEAASMQKPLYEKVVTFSGRALNRQANLKVKVGTVLSDVVDYLGGTQDLLKIVSGGPMMGFAISSMEVPVTKTTSGVLFLNSKETSIDPHGPCIHCGWCMQACPMGLSPKEVGIYVEAGKGHLTEKFGVFDCFECGCCAYVCPAKRPLVQFARLAKIAIKKHG</sequence>
<dbReference type="InterPro" id="IPR026902">
    <property type="entry name" value="RnfC_N"/>
</dbReference>
<dbReference type="KEGG" id="dti:Desti_2902"/>
<dbReference type="PATRIC" id="fig|706587.4.peg.3299"/>
<dbReference type="PROSITE" id="PS00198">
    <property type="entry name" value="4FE4S_FER_1"/>
    <property type="match status" value="2"/>
</dbReference>
<gene>
    <name evidence="8" type="primary">rnfC</name>
    <name evidence="10" type="ordered locus">Desti_2902</name>
</gene>
<dbReference type="InterPro" id="IPR010208">
    <property type="entry name" value="Ion_transpt_RnfC/RsxC"/>
</dbReference>
<evidence type="ECO:0000256" key="7">
    <source>
        <dbReference type="ARBA" id="ARBA00023014"/>
    </source>
</evidence>
<dbReference type="EMBL" id="CP003360">
    <property type="protein sequence ID" value="AFM25571.1"/>
    <property type="molecule type" value="Genomic_DNA"/>
</dbReference>
<dbReference type="Pfam" id="PF13375">
    <property type="entry name" value="RnfC_N"/>
    <property type="match status" value="1"/>
</dbReference>
<dbReference type="Pfam" id="PF13237">
    <property type="entry name" value="Fer4_10"/>
    <property type="match status" value="1"/>
</dbReference>
<dbReference type="STRING" id="706587.Desti_2902"/>
<evidence type="ECO:0000256" key="6">
    <source>
        <dbReference type="ARBA" id="ARBA00023004"/>
    </source>
</evidence>
<evidence type="ECO:0000256" key="8">
    <source>
        <dbReference type="HAMAP-Rule" id="MF_00461"/>
    </source>
</evidence>
<keyword evidence="4 8" id="KW-0677">Repeat</keyword>
<proteinExistence type="inferred from homology"/>
<feature type="binding site" evidence="8">
    <location>
        <position position="405"/>
    </location>
    <ligand>
        <name>[4Fe-4S] cluster</name>
        <dbReference type="ChEBI" id="CHEBI:49883"/>
        <label>2</label>
    </ligand>
</feature>
<keyword evidence="8" id="KW-0997">Cell inner membrane</keyword>
<keyword evidence="5 8" id="KW-0249">Electron transport</keyword>
<evidence type="ECO:0000259" key="9">
    <source>
        <dbReference type="PROSITE" id="PS51379"/>
    </source>
</evidence>
<dbReference type="NCBIfam" id="TIGR01945">
    <property type="entry name" value="rnfC"/>
    <property type="match status" value="1"/>
</dbReference>
<dbReference type="SUPFAM" id="SSF46548">
    <property type="entry name" value="alpha-helical ferredoxin"/>
    <property type="match status" value="1"/>
</dbReference>
<dbReference type="GO" id="GO:0005886">
    <property type="term" value="C:plasma membrane"/>
    <property type="evidence" value="ECO:0007669"/>
    <property type="project" value="UniProtKB-SubCell"/>
</dbReference>
<organism evidence="10 11">
    <name type="scientific">Desulfomonile tiedjei (strain ATCC 49306 / DSM 6799 / DCB-1)</name>
    <dbReference type="NCBI Taxonomy" id="706587"/>
    <lineage>
        <taxon>Bacteria</taxon>
        <taxon>Pseudomonadati</taxon>
        <taxon>Thermodesulfobacteriota</taxon>
        <taxon>Desulfomonilia</taxon>
        <taxon>Desulfomonilales</taxon>
        <taxon>Desulfomonilaceae</taxon>
        <taxon>Desulfomonile</taxon>
    </lineage>
</organism>
<dbReference type="GO" id="GO:0009055">
    <property type="term" value="F:electron transfer activity"/>
    <property type="evidence" value="ECO:0007669"/>
    <property type="project" value="InterPro"/>
</dbReference>
<feature type="binding site" evidence="8">
    <location>
        <position position="408"/>
    </location>
    <ligand>
        <name>[4Fe-4S] cluster</name>
        <dbReference type="ChEBI" id="CHEBI:49883"/>
        <label>2</label>
    </ligand>
</feature>
<comment type="cofactor">
    <cofactor evidence="8">
        <name>[4Fe-4S] cluster</name>
        <dbReference type="ChEBI" id="CHEBI:49883"/>
    </cofactor>
    <text evidence="8">Binds 2 [4Fe-4S] clusters per subunit.</text>
</comment>
<dbReference type="InterPro" id="IPR011538">
    <property type="entry name" value="Nuo51_FMN-bd"/>
</dbReference>
<keyword evidence="11" id="KW-1185">Reference proteome</keyword>
<dbReference type="Gene3D" id="3.30.70.20">
    <property type="match status" value="1"/>
</dbReference>
<keyword evidence="2 8" id="KW-0004">4Fe-4S</keyword>
<dbReference type="NCBIfam" id="NF003454">
    <property type="entry name" value="PRK05035.1"/>
    <property type="match status" value="1"/>
</dbReference>
<dbReference type="PANTHER" id="PTHR43034:SF2">
    <property type="entry name" value="ION-TRANSLOCATING OXIDOREDUCTASE COMPLEX SUBUNIT C"/>
    <property type="match status" value="1"/>
</dbReference>
<dbReference type="AlphaFoldDB" id="I4C7N0"/>